<evidence type="ECO:0000313" key="1">
    <source>
        <dbReference type="EMBL" id="RJT27598.1"/>
    </source>
</evidence>
<organism evidence="1 2">
    <name type="scientific">Buttiauxella izardii</name>
    <dbReference type="NCBI Taxonomy" id="82991"/>
    <lineage>
        <taxon>Bacteria</taxon>
        <taxon>Pseudomonadati</taxon>
        <taxon>Pseudomonadota</taxon>
        <taxon>Gammaproteobacteria</taxon>
        <taxon>Enterobacterales</taxon>
        <taxon>Enterobacteriaceae</taxon>
        <taxon>Buttiauxella</taxon>
    </lineage>
</organism>
<name>A0A3A5JXQ1_9ENTR</name>
<comment type="caution">
    <text evidence="1">The sequence shown here is derived from an EMBL/GenBank/DDBJ whole genome shotgun (WGS) entry which is preliminary data.</text>
</comment>
<evidence type="ECO:0000313" key="2">
    <source>
        <dbReference type="Proteomes" id="UP000276295"/>
    </source>
</evidence>
<sequence>MHRGCSAFSRQSFINRLGDEIYFHQRCSLLDKVFLRSVNSFRWDFVGQSGGKGNLRVRLACSVGQH</sequence>
<reference evidence="1 2" key="1">
    <citation type="submission" date="2018-09" db="EMBL/GenBank/DDBJ databases">
        <title>Draft genome sequence of Buttiauxella izardii CCUG 35510T.</title>
        <authorList>
            <person name="Salva-Serra F."/>
            <person name="Marathe N."/>
            <person name="Moore E."/>
            <person name="Stadler-Svensson L."/>
            <person name="Engstrom-Jakobsson H."/>
        </authorList>
    </citation>
    <scope>NUCLEOTIDE SEQUENCE [LARGE SCALE GENOMIC DNA]</scope>
    <source>
        <strain evidence="1 2">CCUG 35510</strain>
    </source>
</reference>
<dbReference type="Proteomes" id="UP000276295">
    <property type="component" value="Unassembled WGS sequence"/>
</dbReference>
<gene>
    <name evidence="1" type="ORF">D6029_01355</name>
</gene>
<proteinExistence type="predicted"/>
<dbReference type="EMBL" id="QZWH01000003">
    <property type="protein sequence ID" value="RJT27598.1"/>
    <property type="molecule type" value="Genomic_DNA"/>
</dbReference>
<dbReference type="AlphaFoldDB" id="A0A3A5JXQ1"/>
<keyword evidence="2" id="KW-1185">Reference proteome</keyword>
<accession>A0A3A5JXQ1</accession>
<protein>
    <submittedName>
        <fullName evidence="1">Uncharacterized protein</fullName>
    </submittedName>
</protein>